<dbReference type="InterPro" id="IPR058792">
    <property type="entry name" value="Beta-barrel_RND_2"/>
</dbReference>
<protein>
    <submittedName>
        <fullName evidence="8">HlyD family secretion protein</fullName>
    </submittedName>
</protein>
<feature type="domain" description="CusB-like beta-barrel" evidence="7">
    <location>
        <begin position="304"/>
        <end position="379"/>
    </location>
</feature>
<dbReference type="NCBIfam" id="TIGR01730">
    <property type="entry name" value="RND_mfp"/>
    <property type="match status" value="1"/>
</dbReference>
<evidence type="ECO:0000256" key="2">
    <source>
        <dbReference type="ARBA" id="ARBA00009477"/>
    </source>
</evidence>
<accession>A0ABV8A5F2</accession>
<keyword evidence="6" id="KW-1133">Transmembrane helix</keyword>
<evidence type="ECO:0000313" key="8">
    <source>
        <dbReference type="EMBL" id="MFC3860476.1"/>
    </source>
</evidence>
<feature type="region of interest" description="Disordered" evidence="5">
    <location>
        <begin position="1"/>
        <end position="26"/>
    </location>
</feature>
<comment type="similarity">
    <text evidence="2">Belongs to the membrane fusion protein (MFP) (TC 8.A.1) family.</text>
</comment>
<dbReference type="EMBL" id="JBHRZF010000075">
    <property type="protein sequence ID" value="MFC3860476.1"/>
    <property type="molecule type" value="Genomic_DNA"/>
</dbReference>
<evidence type="ECO:0000256" key="4">
    <source>
        <dbReference type="SAM" id="Coils"/>
    </source>
</evidence>
<dbReference type="PANTHER" id="PTHR32347">
    <property type="entry name" value="EFFLUX SYSTEM COMPONENT YKNX-RELATED"/>
    <property type="match status" value="1"/>
</dbReference>
<gene>
    <name evidence="8" type="ORF">ACFOPQ_06820</name>
</gene>
<comment type="caution">
    <text evidence="8">The sequence shown here is derived from an EMBL/GenBank/DDBJ whole genome shotgun (WGS) entry which is preliminary data.</text>
</comment>
<feature type="coiled-coil region" evidence="4">
    <location>
        <begin position="138"/>
        <end position="264"/>
    </location>
</feature>
<sequence>MNDEVNRTQNVTTTEDNSTRTSTSPVIEKQVTGKKGVRRQARPKWILPALIVASLGITAFALMRPKEPAALPVTVVAARTDTLVKSVNGTGTARAEVSRTLSFPGVGNVTSVRVKVGDEVSRGQELARLDTANTERDLAAARASVVSAQADLERAEATVRESSVDLSRQLQTAETSLASARAALKTAETALVNQQKLLAVGAVSRQSVQAAQDTRDEAARKVQAAQNDLRYARSRGSETSRAAVTQARAALASANVRVQNLQKNLDDAVLYAPVSGVVSAVNVTAGNPAPTGQSAVEITEPGRVYLEVPFDETRAAGLQVGQPATVQFDALPTRTLQGTVSRVDPVARTSGQVASVNARIRLPDAGEVKPGFTATATVITRRVRDTVVIPLETTSDENGKTRVWRVTPGTVQNGKQVGKVEPVNISIVERTASQAAVDGLKSGDLLLTPAPAPEAVKAGQDVSYAQPTGKKP</sequence>
<feature type="compositionally biased region" description="Low complexity" evidence="5">
    <location>
        <begin position="12"/>
        <end position="24"/>
    </location>
</feature>
<keyword evidence="6" id="KW-0472">Membrane</keyword>
<evidence type="ECO:0000256" key="5">
    <source>
        <dbReference type="SAM" id="MobiDB-lite"/>
    </source>
</evidence>
<name>A0ABV8A5F2_9DEIO</name>
<proteinExistence type="inferred from homology"/>
<dbReference type="RefSeq" id="WP_380076622.1">
    <property type="nucleotide sequence ID" value="NZ_JBHRZF010000075.1"/>
</dbReference>
<dbReference type="Gene3D" id="2.40.50.100">
    <property type="match status" value="2"/>
</dbReference>
<keyword evidence="9" id="KW-1185">Reference proteome</keyword>
<dbReference type="InterPro" id="IPR050465">
    <property type="entry name" value="UPF0194_transport"/>
</dbReference>
<evidence type="ECO:0000256" key="6">
    <source>
        <dbReference type="SAM" id="Phobius"/>
    </source>
</evidence>
<evidence type="ECO:0000259" key="7">
    <source>
        <dbReference type="Pfam" id="PF25954"/>
    </source>
</evidence>
<dbReference type="InterPro" id="IPR006143">
    <property type="entry name" value="RND_pump_MFP"/>
</dbReference>
<comment type="subcellular location">
    <subcellularLocation>
        <location evidence="1">Cell envelope</location>
    </subcellularLocation>
</comment>
<dbReference type="Proteomes" id="UP001595748">
    <property type="component" value="Unassembled WGS sequence"/>
</dbReference>
<keyword evidence="6" id="KW-0812">Transmembrane</keyword>
<keyword evidence="3 4" id="KW-0175">Coiled coil</keyword>
<dbReference type="PANTHER" id="PTHR32347:SF23">
    <property type="entry name" value="BLL5650 PROTEIN"/>
    <property type="match status" value="1"/>
</dbReference>
<evidence type="ECO:0000256" key="3">
    <source>
        <dbReference type="ARBA" id="ARBA00023054"/>
    </source>
</evidence>
<dbReference type="SUPFAM" id="SSF56954">
    <property type="entry name" value="Outer membrane efflux proteins (OEP)"/>
    <property type="match status" value="1"/>
</dbReference>
<feature type="region of interest" description="Disordered" evidence="5">
    <location>
        <begin position="452"/>
        <end position="472"/>
    </location>
</feature>
<dbReference type="Gene3D" id="2.40.30.170">
    <property type="match status" value="1"/>
</dbReference>
<evidence type="ECO:0000256" key="1">
    <source>
        <dbReference type="ARBA" id="ARBA00004196"/>
    </source>
</evidence>
<feature type="transmembrane region" description="Helical" evidence="6">
    <location>
        <begin position="45"/>
        <end position="63"/>
    </location>
</feature>
<dbReference type="Gene3D" id="1.10.287.470">
    <property type="entry name" value="Helix hairpin bin"/>
    <property type="match status" value="2"/>
</dbReference>
<organism evidence="8 9">
    <name type="scientific">Deinococcus antarcticus</name>
    <dbReference type="NCBI Taxonomy" id="1298767"/>
    <lineage>
        <taxon>Bacteria</taxon>
        <taxon>Thermotogati</taxon>
        <taxon>Deinococcota</taxon>
        <taxon>Deinococci</taxon>
        <taxon>Deinococcales</taxon>
        <taxon>Deinococcaceae</taxon>
        <taxon>Deinococcus</taxon>
    </lineage>
</organism>
<dbReference type="Pfam" id="PF25954">
    <property type="entry name" value="Beta-barrel_RND_2"/>
    <property type="match status" value="1"/>
</dbReference>
<reference evidence="9" key="1">
    <citation type="journal article" date="2019" name="Int. J. Syst. Evol. Microbiol.">
        <title>The Global Catalogue of Microorganisms (GCM) 10K type strain sequencing project: providing services to taxonomists for standard genome sequencing and annotation.</title>
        <authorList>
            <consortium name="The Broad Institute Genomics Platform"/>
            <consortium name="The Broad Institute Genome Sequencing Center for Infectious Disease"/>
            <person name="Wu L."/>
            <person name="Ma J."/>
        </authorList>
    </citation>
    <scope>NUCLEOTIDE SEQUENCE [LARGE SCALE GENOMIC DNA]</scope>
    <source>
        <strain evidence="9">CCTCC AB 2013263</strain>
    </source>
</reference>
<evidence type="ECO:0000313" key="9">
    <source>
        <dbReference type="Proteomes" id="UP001595748"/>
    </source>
</evidence>
<dbReference type="SUPFAM" id="SSF111369">
    <property type="entry name" value="HlyD-like secretion proteins"/>
    <property type="match status" value="1"/>
</dbReference>
<dbReference type="Gene3D" id="2.40.420.20">
    <property type="match status" value="1"/>
</dbReference>